<keyword evidence="2 9" id="KW-0813">Transport</keyword>
<dbReference type="Proteomes" id="UP000244077">
    <property type="component" value="Unassembled WGS sequence"/>
</dbReference>
<feature type="transmembrane region" description="Helical" evidence="9">
    <location>
        <begin position="103"/>
        <end position="122"/>
    </location>
</feature>
<keyword evidence="7 9" id="KW-0472">Membrane</keyword>
<evidence type="ECO:0000256" key="4">
    <source>
        <dbReference type="ARBA" id="ARBA00022519"/>
    </source>
</evidence>
<organism evidence="11 12">
    <name type="scientific">Celeribacter persicus</name>
    <dbReference type="NCBI Taxonomy" id="1651082"/>
    <lineage>
        <taxon>Bacteria</taxon>
        <taxon>Pseudomonadati</taxon>
        <taxon>Pseudomonadota</taxon>
        <taxon>Alphaproteobacteria</taxon>
        <taxon>Rhodobacterales</taxon>
        <taxon>Roseobacteraceae</taxon>
        <taxon>Celeribacter</taxon>
    </lineage>
</organism>
<evidence type="ECO:0000256" key="1">
    <source>
        <dbReference type="ARBA" id="ARBA00004429"/>
    </source>
</evidence>
<dbReference type="InterPro" id="IPR055348">
    <property type="entry name" value="DctQ"/>
</dbReference>
<dbReference type="InterPro" id="IPR007387">
    <property type="entry name" value="TRAP_DctQ"/>
</dbReference>
<keyword evidence="5 9" id="KW-0812">Transmembrane</keyword>
<feature type="transmembrane region" description="Helical" evidence="9">
    <location>
        <begin position="21"/>
        <end position="46"/>
    </location>
</feature>
<dbReference type="PANTHER" id="PTHR35011:SF10">
    <property type="entry name" value="TRAP TRANSPORTER SMALL PERMEASE PROTEIN"/>
    <property type="match status" value="1"/>
</dbReference>
<dbReference type="GO" id="GO:0005886">
    <property type="term" value="C:plasma membrane"/>
    <property type="evidence" value="ECO:0007669"/>
    <property type="project" value="UniProtKB-SubCell"/>
</dbReference>
<accession>A0A2T5H904</accession>
<feature type="domain" description="Tripartite ATP-independent periplasmic transporters DctQ component" evidence="10">
    <location>
        <begin position="32"/>
        <end position="165"/>
    </location>
</feature>
<feature type="transmembrane region" description="Helical" evidence="9">
    <location>
        <begin position="66"/>
        <end position="91"/>
    </location>
</feature>
<evidence type="ECO:0000256" key="3">
    <source>
        <dbReference type="ARBA" id="ARBA00022475"/>
    </source>
</evidence>
<feature type="transmembrane region" description="Helical" evidence="9">
    <location>
        <begin position="142"/>
        <end position="161"/>
    </location>
</feature>
<dbReference type="Pfam" id="PF04290">
    <property type="entry name" value="DctQ"/>
    <property type="match status" value="1"/>
</dbReference>
<gene>
    <name evidence="11" type="ORF">C8N42_11675</name>
</gene>
<name>A0A2T5H904_9RHOB</name>
<evidence type="ECO:0000256" key="9">
    <source>
        <dbReference type="RuleBase" id="RU369079"/>
    </source>
</evidence>
<dbReference type="EMBL" id="QAOH01000016">
    <property type="protein sequence ID" value="PTQ68060.1"/>
    <property type="molecule type" value="Genomic_DNA"/>
</dbReference>
<keyword evidence="4 9" id="KW-0997">Cell inner membrane</keyword>
<evidence type="ECO:0000313" key="11">
    <source>
        <dbReference type="EMBL" id="PTQ68060.1"/>
    </source>
</evidence>
<protein>
    <recommendedName>
        <fullName evidence="9">TRAP transporter small permease protein</fullName>
    </recommendedName>
</protein>
<comment type="subunit">
    <text evidence="9">The complex comprises the extracytoplasmic solute receptor protein and the two transmembrane proteins.</text>
</comment>
<comment type="caution">
    <text evidence="11">The sequence shown here is derived from an EMBL/GenBank/DDBJ whole genome shotgun (WGS) entry which is preliminary data.</text>
</comment>
<evidence type="ECO:0000256" key="7">
    <source>
        <dbReference type="ARBA" id="ARBA00023136"/>
    </source>
</evidence>
<dbReference type="GO" id="GO:0022857">
    <property type="term" value="F:transmembrane transporter activity"/>
    <property type="evidence" value="ECO:0007669"/>
    <property type="project" value="UniProtKB-UniRule"/>
</dbReference>
<proteinExistence type="inferred from homology"/>
<dbReference type="GO" id="GO:0015740">
    <property type="term" value="P:C4-dicarboxylate transport"/>
    <property type="evidence" value="ECO:0007669"/>
    <property type="project" value="TreeGrafter"/>
</dbReference>
<reference evidence="11 12" key="1">
    <citation type="submission" date="2018-04" db="EMBL/GenBank/DDBJ databases">
        <title>Genomic Encyclopedia of Archaeal and Bacterial Type Strains, Phase II (KMG-II): from individual species to whole genera.</title>
        <authorList>
            <person name="Goeker M."/>
        </authorList>
    </citation>
    <scope>NUCLEOTIDE SEQUENCE [LARGE SCALE GENOMIC DNA]</scope>
    <source>
        <strain evidence="11 12">DSM 100434</strain>
    </source>
</reference>
<evidence type="ECO:0000256" key="8">
    <source>
        <dbReference type="ARBA" id="ARBA00038436"/>
    </source>
</evidence>
<evidence type="ECO:0000313" key="12">
    <source>
        <dbReference type="Proteomes" id="UP000244077"/>
    </source>
</evidence>
<comment type="similarity">
    <text evidence="8 9">Belongs to the TRAP transporter small permease family.</text>
</comment>
<sequence>MLLSTLISVVRRIAGWMETACLGIAALCLLYMVFVVGFNVLARIVFDATDAGVNVMIPGAIEQVSYLLGVVALAALAVSLSGGMIAVDMLVGRFPPPLKALVARLWFVGILAFALVLVWLFWHETQATFARGEETQDLRIPMFLIYGLYTLECLALAVIALREAFTTDGHHAELS</sequence>
<evidence type="ECO:0000256" key="2">
    <source>
        <dbReference type="ARBA" id="ARBA00022448"/>
    </source>
</evidence>
<dbReference type="RefSeq" id="WP_170109350.1">
    <property type="nucleotide sequence ID" value="NZ_QAOH01000016.1"/>
</dbReference>
<evidence type="ECO:0000256" key="5">
    <source>
        <dbReference type="ARBA" id="ARBA00022692"/>
    </source>
</evidence>
<keyword evidence="3" id="KW-1003">Cell membrane</keyword>
<dbReference type="AlphaFoldDB" id="A0A2T5H904"/>
<evidence type="ECO:0000259" key="10">
    <source>
        <dbReference type="Pfam" id="PF04290"/>
    </source>
</evidence>
<evidence type="ECO:0000256" key="6">
    <source>
        <dbReference type="ARBA" id="ARBA00022989"/>
    </source>
</evidence>
<dbReference type="PANTHER" id="PTHR35011">
    <property type="entry name" value="2,3-DIKETO-L-GULONATE TRAP TRANSPORTER SMALL PERMEASE PROTEIN YIAM"/>
    <property type="match status" value="1"/>
</dbReference>
<comment type="function">
    <text evidence="9">Part of the tripartite ATP-independent periplasmic (TRAP) transport system.</text>
</comment>
<comment type="subcellular location">
    <subcellularLocation>
        <location evidence="1 9">Cell inner membrane</location>
        <topology evidence="1 9">Multi-pass membrane protein</topology>
    </subcellularLocation>
</comment>
<keyword evidence="6 9" id="KW-1133">Transmembrane helix</keyword>
<keyword evidence="12" id="KW-1185">Reference proteome</keyword>